<name>A0ABD1RAZ6_9LAMI</name>
<dbReference type="Pfam" id="PF01190">
    <property type="entry name" value="Pollen_Ole_e_1"/>
    <property type="match status" value="1"/>
</dbReference>
<proteinExistence type="predicted"/>
<dbReference type="EMBL" id="JBFOLK010000009">
    <property type="protein sequence ID" value="KAL2485580.1"/>
    <property type="molecule type" value="Genomic_DNA"/>
</dbReference>
<feature type="signal peptide" evidence="1">
    <location>
        <begin position="1"/>
        <end position="17"/>
    </location>
</feature>
<feature type="chain" id="PRO_5044888789" evidence="1">
    <location>
        <begin position="18"/>
        <end position="179"/>
    </location>
</feature>
<dbReference type="Proteomes" id="UP001604336">
    <property type="component" value="Unassembled WGS sequence"/>
</dbReference>
<dbReference type="AlphaFoldDB" id="A0ABD1RAZ6"/>
<keyword evidence="1" id="KW-0732">Signal</keyword>
<evidence type="ECO:0000313" key="2">
    <source>
        <dbReference type="EMBL" id="KAL2485580.1"/>
    </source>
</evidence>
<organism evidence="2 3">
    <name type="scientific">Abeliophyllum distichum</name>
    <dbReference type="NCBI Taxonomy" id="126358"/>
    <lineage>
        <taxon>Eukaryota</taxon>
        <taxon>Viridiplantae</taxon>
        <taxon>Streptophyta</taxon>
        <taxon>Embryophyta</taxon>
        <taxon>Tracheophyta</taxon>
        <taxon>Spermatophyta</taxon>
        <taxon>Magnoliopsida</taxon>
        <taxon>eudicotyledons</taxon>
        <taxon>Gunneridae</taxon>
        <taxon>Pentapetalae</taxon>
        <taxon>asterids</taxon>
        <taxon>lamiids</taxon>
        <taxon>Lamiales</taxon>
        <taxon>Oleaceae</taxon>
        <taxon>Forsythieae</taxon>
        <taxon>Abeliophyllum</taxon>
    </lineage>
</organism>
<accession>A0ABD1RAZ6</accession>
<evidence type="ECO:0000313" key="3">
    <source>
        <dbReference type="Proteomes" id="UP001604336"/>
    </source>
</evidence>
<comment type="caution">
    <text evidence="2">The sequence shown here is derived from an EMBL/GenBank/DDBJ whole genome shotgun (WGS) entry which is preliminary data.</text>
</comment>
<gene>
    <name evidence="2" type="ORF">Adt_30336</name>
</gene>
<protein>
    <submittedName>
        <fullName evidence="2">Pollen Ole e 1 allergen and extensin family protein</fullName>
    </submittedName>
</protein>
<reference evidence="3" key="1">
    <citation type="submission" date="2024-07" db="EMBL/GenBank/DDBJ databases">
        <title>Two chromosome-level genome assemblies of Korean endemic species Abeliophyllum distichum and Forsythia ovata (Oleaceae).</title>
        <authorList>
            <person name="Jang H."/>
        </authorList>
    </citation>
    <scope>NUCLEOTIDE SEQUENCE [LARGE SCALE GENOMIC DNA]</scope>
</reference>
<keyword evidence="3" id="KW-1185">Reference proteome</keyword>
<evidence type="ECO:0000256" key="1">
    <source>
        <dbReference type="SAM" id="SignalP"/>
    </source>
</evidence>
<sequence>MEKYGVVVALFFTLVLARVYLSTSHVLMGSVTCLDCKYNSDLSGIQVLVKCDKAKKVAMATTQKDGTFNAELPSDASTPPNSLNCLAKILGGPHQLFASRKESVVSVTVKTEGVNIYATSKPLNFYKSCPLSRNLYNGKCVAKNMEFGSSKTIDLPLPREWGLAPTSYYVPFIPIIGIP</sequence>